<keyword evidence="4" id="KW-1185">Reference proteome</keyword>
<evidence type="ECO:0000256" key="2">
    <source>
        <dbReference type="ARBA" id="ARBA00022679"/>
    </source>
</evidence>
<dbReference type="FunFam" id="3.40.50.2000:FF:000108">
    <property type="entry name" value="UDP-glycosyltransferase 83A1"/>
    <property type="match status" value="1"/>
</dbReference>
<organism evidence="3 4">
    <name type="scientific">Iris pallida</name>
    <name type="common">Sweet iris</name>
    <dbReference type="NCBI Taxonomy" id="29817"/>
    <lineage>
        <taxon>Eukaryota</taxon>
        <taxon>Viridiplantae</taxon>
        <taxon>Streptophyta</taxon>
        <taxon>Embryophyta</taxon>
        <taxon>Tracheophyta</taxon>
        <taxon>Spermatophyta</taxon>
        <taxon>Magnoliopsida</taxon>
        <taxon>Liliopsida</taxon>
        <taxon>Asparagales</taxon>
        <taxon>Iridaceae</taxon>
        <taxon>Iridoideae</taxon>
        <taxon>Irideae</taxon>
        <taxon>Iris</taxon>
    </lineage>
</organism>
<dbReference type="PANTHER" id="PTHR11926:SF1412">
    <property type="entry name" value="UDP-GLYCOSYLTRANSFERASE 83A1-LIKE"/>
    <property type="match status" value="1"/>
</dbReference>
<dbReference type="Proteomes" id="UP001140949">
    <property type="component" value="Unassembled WGS sequence"/>
</dbReference>
<dbReference type="FunFam" id="3.40.50.2000:FF:000061">
    <property type="entry name" value="UDP-glycosyltransferase 83A1"/>
    <property type="match status" value="1"/>
</dbReference>
<name>A0AAX6HNP2_IRIPA</name>
<sequence length="456" mass="50723">MGKPHALLLPYPAQGHVIPLMELAHCLVDRGFKITFVNTEFTHKRLVAAALSKELEDADQIHLVTIPDGLGPGEDRNDFVLQIEAMLKFMPGFLETLIEDTNKESENKITCFIADASIAWSFEVAEKMGVRLGAFWPANAGTLATMLSIPKLIKEGIIGEDGTAKRREMIKLSPGMPAMSTAHFAWNCFGDSKTEEVVFNYTVRNNQALEFAEHIICNSIYELEQPVFTYAPNILPVGPLLTGQRSGKLIGHFWPEDATCTTWLDQQPANSVVYVAFGSFTIFNQRQFQELADGLEIAGRPFLWVVRPGLTDGETDALPHGFRDKVEGRGRMVGWCPQQKVLAHPSIACFISHCGWNSTMEGVRNGVPFLCWPYFADQFLNQSYISDIWRTGLALAPDDSGIVSSKEIKAKVEELLANDEFRGRAMALKEMANKSVKKGGSSFENFNSFVDAMKEF</sequence>
<dbReference type="AlphaFoldDB" id="A0AAX6HNP2"/>
<dbReference type="GO" id="GO:0080044">
    <property type="term" value="F:quercetin 7-O-glucosyltransferase activity"/>
    <property type="evidence" value="ECO:0007669"/>
    <property type="project" value="TreeGrafter"/>
</dbReference>
<accession>A0AAX6HNP2</accession>
<dbReference type="PANTHER" id="PTHR11926">
    <property type="entry name" value="GLUCOSYL/GLUCURONOSYL TRANSFERASES"/>
    <property type="match status" value="1"/>
</dbReference>
<dbReference type="EMBL" id="JANAVB010007678">
    <property type="protein sequence ID" value="KAJ6842363.1"/>
    <property type="molecule type" value="Genomic_DNA"/>
</dbReference>
<comment type="similarity">
    <text evidence="1">Belongs to the UDP-glycosyltransferase family.</text>
</comment>
<gene>
    <name evidence="3" type="ORF">M6B38_303145</name>
</gene>
<dbReference type="GO" id="GO:0080043">
    <property type="term" value="F:quercetin 3-O-glucosyltransferase activity"/>
    <property type="evidence" value="ECO:0007669"/>
    <property type="project" value="TreeGrafter"/>
</dbReference>
<dbReference type="SUPFAM" id="SSF53756">
    <property type="entry name" value="UDP-Glycosyltransferase/glycogen phosphorylase"/>
    <property type="match status" value="1"/>
</dbReference>
<dbReference type="Gene3D" id="3.40.50.2000">
    <property type="entry name" value="Glycogen Phosphorylase B"/>
    <property type="match status" value="2"/>
</dbReference>
<protein>
    <submittedName>
        <fullName evidence="3">UDP-glycosyltransferase 83A1</fullName>
    </submittedName>
</protein>
<reference evidence="3" key="1">
    <citation type="journal article" date="2023" name="GigaByte">
        <title>Genome assembly of the bearded iris, Iris pallida Lam.</title>
        <authorList>
            <person name="Bruccoleri R.E."/>
            <person name="Oakeley E.J."/>
            <person name="Faust A.M.E."/>
            <person name="Altorfer M."/>
            <person name="Dessus-Babus S."/>
            <person name="Burckhardt D."/>
            <person name="Oertli M."/>
            <person name="Naumann U."/>
            <person name="Petersen F."/>
            <person name="Wong J."/>
        </authorList>
    </citation>
    <scope>NUCLEOTIDE SEQUENCE</scope>
    <source>
        <strain evidence="3">GSM-AAB239-AS_SAM_17_03QT</strain>
    </source>
</reference>
<evidence type="ECO:0000313" key="3">
    <source>
        <dbReference type="EMBL" id="KAJ6842363.1"/>
    </source>
</evidence>
<proteinExistence type="inferred from homology"/>
<reference evidence="3" key="2">
    <citation type="submission" date="2023-04" db="EMBL/GenBank/DDBJ databases">
        <authorList>
            <person name="Bruccoleri R.E."/>
            <person name="Oakeley E.J."/>
            <person name="Faust A.-M."/>
            <person name="Dessus-Babus S."/>
            <person name="Altorfer M."/>
            <person name="Burckhardt D."/>
            <person name="Oertli M."/>
            <person name="Naumann U."/>
            <person name="Petersen F."/>
            <person name="Wong J."/>
        </authorList>
    </citation>
    <scope>NUCLEOTIDE SEQUENCE</scope>
    <source>
        <strain evidence="3">GSM-AAB239-AS_SAM_17_03QT</strain>
        <tissue evidence="3">Leaf</tissue>
    </source>
</reference>
<dbReference type="CDD" id="cd03784">
    <property type="entry name" value="GT1_Gtf-like"/>
    <property type="match status" value="1"/>
</dbReference>
<keyword evidence="2" id="KW-0808">Transferase</keyword>
<dbReference type="InterPro" id="IPR002213">
    <property type="entry name" value="UDP_glucos_trans"/>
</dbReference>
<comment type="caution">
    <text evidence="3">The sequence shown here is derived from an EMBL/GenBank/DDBJ whole genome shotgun (WGS) entry which is preliminary data.</text>
</comment>
<dbReference type="Pfam" id="PF00201">
    <property type="entry name" value="UDPGT"/>
    <property type="match status" value="1"/>
</dbReference>
<evidence type="ECO:0000313" key="4">
    <source>
        <dbReference type="Proteomes" id="UP001140949"/>
    </source>
</evidence>
<evidence type="ECO:0000256" key="1">
    <source>
        <dbReference type="ARBA" id="ARBA00009995"/>
    </source>
</evidence>